<organism evidence="6 7">
    <name type="scientific">Choanephora cucurbitarum</name>
    <dbReference type="NCBI Taxonomy" id="101091"/>
    <lineage>
        <taxon>Eukaryota</taxon>
        <taxon>Fungi</taxon>
        <taxon>Fungi incertae sedis</taxon>
        <taxon>Mucoromycota</taxon>
        <taxon>Mucoromycotina</taxon>
        <taxon>Mucoromycetes</taxon>
        <taxon>Mucorales</taxon>
        <taxon>Mucorineae</taxon>
        <taxon>Choanephoraceae</taxon>
        <taxon>Choanephoroideae</taxon>
        <taxon>Choanephora</taxon>
    </lineage>
</organism>
<dbReference type="PANTHER" id="PTHR11066:SF34">
    <property type="entry name" value="ACYL-COENZYME A THIOESTERASE 8"/>
    <property type="match status" value="1"/>
</dbReference>
<dbReference type="CDD" id="cd03444">
    <property type="entry name" value="Thioesterase_II_repeat1"/>
    <property type="match status" value="1"/>
</dbReference>
<gene>
    <name evidence="6" type="primary">ACOT8</name>
    <name evidence="6" type="ORF">A0J61_08953</name>
</gene>
<sequence>MNRHINHSTDATVNKGQTEQEESSAVDFKLQMINTVAVFKVGDDLYQNKELWQPFGSRGGFGGQLVAQALNAGWDTVPESFSAHSIHAYFMLACDAKLPITYRVQRIRDGRSFTTPDSSTALKLQTAMPKIISPESVLSERQSYKDAVDEANKFPDRFPRERVQEIETREKEDIPIEYRQVEDFSAKAVIEGIIQPNDHTASDTSCEDQKLHTLALAYASDSHFLNTGARAHGYNFNAENIGMLTSLDHTIWFHEPVKADEYLLYDMHSPQSNHGRSMVFGKIYTQDGRLVATTAQEGIVRLSKQGQAYHQKIRDNKL</sequence>
<evidence type="ECO:0000259" key="4">
    <source>
        <dbReference type="Pfam" id="PF02551"/>
    </source>
</evidence>
<comment type="similarity">
    <text evidence="1">Belongs to the C/M/P thioester hydrolase family.</text>
</comment>
<name>A0A1C7N2W0_9FUNG</name>
<proteinExistence type="inferred from homology"/>
<dbReference type="InterPro" id="IPR029069">
    <property type="entry name" value="HotDog_dom_sf"/>
</dbReference>
<dbReference type="PANTHER" id="PTHR11066">
    <property type="entry name" value="ACYL-COA THIOESTERASE"/>
    <property type="match status" value="1"/>
</dbReference>
<keyword evidence="2" id="KW-0378">Hydrolase</keyword>
<dbReference type="Proteomes" id="UP000093000">
    <property type="component" value="Unassembled WGS sequence"/>
</dbReference>
<keyword evidence="7" id="KW-1185">Reference proteome</keyword>
<accession>A0A1C7N2W0</accession>
<feature type="domain" description="Acyl-CoA thioesterase-like N-terminal HotDog" evidence="5">
    <location>
        <begin position="52"/>
        <end position="115"/>
    </location>
</feature>
<feature type="region of interest" description="Disordered" evidence="3">
    <location>
        <begin position="1"/>
        <end position="20"/>
    </location>
</feature>
<evidence type="ECO:0000256" key="1">
    <source>
        <dbReference type="ARBA" id="ARBA00006538"/>
    </source>
</evidence>
<dbReference type="Pfam" id="PF13622">
    <property type="entry name" value="4HBT_3"/>
    <property type="match status" value="1"/>
</dbReference>
<protein>
    <submittedName>
        <fullName evidence="6">Acyl-coenzyme A thioesterase 8</fullName>
    </submittedName>
</protein>
<dbReference type="GO" id="GO:0005782">
    <property type="term" value="C:peroxisomal matrix"/>
    <property type="evidence" value="ECO:0007669"/>
    <property type="project" value="TreeGrafter"/>
</dbReference>
<dbReference type="GO" id="GO:0047617">
    <property type="term" value="F:fatty acyl-CoA hydrolase activity"/>
    <property type="evidence" value="ECO:0007669"/>
    <property type="project" value="InterPro"/>
</dbReference>
<dbReference type="SUPFAM" id="SSF54637">
    <property type="entry name" value="Thioesterase/thiol ester dehydrase-isomerase"/>
    <property type="match status" value="2"/>
</dbReference>
<dbReference type="EMBL" id="LUGH01000742">
    <property type="protein sequence ID" value="OBZ82996.1"/>
    <property type="molecule type" value="Genomic_DNA"/>
</dbReference>
<dbReference type="InterPro" id="IPR049449">
    <property type="entry name" value="TesB_ACOT8-like_N"/>
</dbReference>
<feature type="domain" description="Acyl-CoA thioesterase 2 C-terminal" evidence="4">
    <location>
        <begin position="201"/>
        <end position="298"/>
    </location>
</feature>
<evidence type="ECO:0000259" key="5">
    <source>
        <dbReference type="Pfam" id="PF13622"/>
    </source>
</evidence>
<dbReference type="InterPro" id="IPR003703">
    <property type="entry name" value="Acyl_CoA_thio"/>
</dbReference>
<feature type="compositionally biased region" description="Polar residues" evidence="3">
    <location>
        <begin position="8"/>
        <end position="17"/>
    </location>
</feature>
<dbReference type="InterPro" id="IPR042171">
    <property type="entry name" value="Acyl-CoA_hotdog"/>
</dbReference>
<evidence type="ECO:0000313" key="7">
    <source>
        <dbReference type="Proteomes" id="UP000093000"/>
    </source>
</evidence>
<dbReference type="AlphaFoldDB" id="A0A1C7N2W0"/>
<dbReference type="STRING" id="101091.A0A1C7N2W0"/>
<dbReference type="Gene3D" id="2.40.160.210">
    <property type="entry name" value="Acyl-CoA thioesterase, double hotdog domain"/>
    <property type="match status" value="2"/>
</dbReference>
<dbReference type="InterPro" id="IPR025652">
    <property type="entry name" value="TesB_C"/>
</dbReference>
<dbReference type="Pfam" id="PF02551">
    <property type="entry name" value="Acyl_CoA_thio"/>
    <property type="match status" value="1"/>
</dbReference>
<comment type="caution">
    <text evidence="6">The sequence shown here is derived from an EMBL/GenBank/DDBJ whole genome shotgun (WGS) entry which is preliminary data.</text>
</comment>
<dbReference type="CDD" id="cd03445">
    <property type="entry name" value="Thioesterase_II_repeat2"/>
    <property type="match status" value="1"/>
</dbReference>
<dbReference type="InParanoid" id="A0A1C7N2W0"/>
<reference evidence="6 7" key="1">
    <citation type="submission" date="2016-03" db="EMBL/GenBank/DDBJ databases">
        <title>Choanephora cucurbitarum.</title>
        <authorList>
            <person name="Min B."/>
            <person name="Park H."/>
            <person name="Park J.-H."/>
            <person name="Shin H.-D."/>
            <person name="Choi I.-G."/>
        </authorList>
    </citation>
    <scope>NUCLEOTIDE SEQUENCE [LARGE SCALE GENOMIC DNA]</scope>
    <source>
        <strain evidence="6 7">KUS-F28377</strain>
    </source>
</reference>
<dbReference type="GO" id="GO:0009062">
    <property type="term" value="P:fatty acid catabolic process"/>
    <property type="evidence" value="ECO:0007669"/>
    <property type="project" value="TreeGrafter"/>
</dbReference>
<evidence type="ECO:0000256" key="2">
    <source>
        <dbReference type="ARBA" id="ARBA00022801"/>
    </source>
</evidence>
<evidence type="ECO:0000313" key="6">
    <source>
        <dbReference type="EMBL" id="OBZ82996.1"/>
    </source>
</evidence>
<dbReference type="OrthoDB" id="68328at2759"/>
<dbReference type="GO" id="GO:0006637">
    <property type="term" value="P:acyl-CoA metabolic process"/>
    <property type="evidence" value="ECO:0007669"/>
    <property type="project" value="InterPro"/>
</dbReference>
<evidence type="ECO:0000256" key="3">
    <source>
        <dbReference type="SAM" id="MobiDB-lite"/>
    </source>
</evidence>